<sequence length="447" mass="50113">MQLTYSSSPSPAPSPSPSPSCCCCCWQPCSASMISKHFAHLRLLRIARRQFALALALPNYHFHHHNESMLFQSSTAKASCYHSNINCNAQVVETAIEESSLPHLPVLMNEVLEQFKNRCLTSFVDCTLGAGGHASAIIKAHSELQTFIGFDVDPLIHSEARSRIQVALDYANQSSATLKNLQLHLLHTNFKYIKNVLKRVDNDLALTGVNGILMDLGVSSMQINSPERGFSFQRQGPVDMRMDPSQSLKAEDILNCWPEVEIGRILRDYGEERRWKYLAHKIVDARYSGGIQSTSRLVEVIGGRMQYLGKGHMRKHPATRTFQALRIAVNDELSSLETALADAVCCLAPKGRLAVISFHSLEDRIVKHAFLRFSGSKTINNDQLSETECEKDYISKEDNAKVSKSSGRISTCRQFVILTKKPIIPSFEEILRNPRCRSAKLRVIERL</sequence>
<keyword evidence="2" id="KW-1185">Reference proteome</keyword>
<proteinExistence type="predicted"/>
<dbReference type="EMBL" id="CM055110">
    <property type="protein sequence ID" value="KAJ7521163.1"/>
    <property type="molecule type" value="Genomic_DNA"/>
</dbReference>
<accession>A0ACC2AUF3</accession>
<reference evidence="2" key="1">
    <citation type="journal article" date="2024" name="Proc. Natl. Acad. Sci. U.S.A.">
        <title>Extraordinary preservation of gene collinearity over three hundred million years revealed in homosporous lycophytes.</title>
        <authorList>
            <person name="Li C."/>
            <person name="Wickell D."/>
            <person name="Kuo L.Y."/>
            <person name="Chen X."/>
            <person name="Nie B."/>
            <person name="Liao X."/>
            <person name="Peng D."/>
            <person name="Ji J."/>
            <person name="Jenkins J."/>
            <person name="Williams M."/>
            <person name="Shu S."/>
            <person name="Plott C."/>
            <person name="Barry K."/>
            <person name="Rajasekar S."/>
            <person name="Grimwood J."/>
            <person name="Han X."/>
            <person name="Sun S."/>
            <person name="Hou Z."/>
            <person name="He W."/>
            <person name="Dai G."/>
            <person name="Sun C."/>
            <person name="Schmutz J."/>
            <person name="Leebens-Mack J.H."/>
            <person name="Li F.W."/>
            <person name="Wang L."/>
        </authorList>
    </citation>
    <scope>NUCLEOTIDE SEQUENCE [LARGE SCALE GENOMIC DNA]</scope>
    <source>
        <strain evidence="2">cv. PW_Plant_1</strain>
    </source>
</reference>
<gene>
    <name evidence="1" type="ORF">O6H91_19G040800</name>
</gene>
<evidence type="ECO:0000313" key="2">
    <source>
        <dbReference type="Proteomes" id="UP001162992"/>
    </source>
</evidence>
<evidence type="ECO:0000313" key="1">
    <source>
        <dbReference type="EMBL" id="KAJ7521163.1"/>
    </source>
</evidence>
<organism evidence="1 2">
    <name type="scientific">Diphasiastrum complanatum</name>
    <name type="common">Issler's clubmoss</name>
    <name type="synonym">Lycopodium complanatum</name>
    <dbReference type="NCBI Taxonomy" id="34168"/>
    <lineage>
        <taxon>Eukaryota</taxon>
        <taxon>Viridiplantae</taxon>
        <taxon>Streptophyta</taxon>
        <taxon>Embryophyta</taxon>
        <taxon>Tracheophyta</taxon>
        <taxon>Lycopodiopsida</taxon>
        <taxon>Lycopodiales</taxon>
        <taxon>Lycopodiaceae</taxon>
        <taxon>Lycopodioideae</taxon>
        <taxon>Diphasiastrum</taxon>
    </lineage>
</organism>
<dbReference type="Proteomes" id="UP001162992">
    <property type="component" value="Chromosome 19"/>
</dbReference>
<protein>
    <submittedName>
        <fullName evidence="1">Uncharacterized protein</fullName>
    </submittedName>
</protein>
<name>A0ACC2AUF3_DIPCM</name>
<comment type="caution">
    <text evidence="1">The sequence shown here is derived from an EMBL/GenBank/DDBJ whole genome shotgun (WGS) entry which is preliminary data.</text>
</comment>